<evidence type="ECO:0000256" key="1">
    <source>
        <dbReference type="SAM" id="MobiDB-lite"/>
    </source>
</evidence>
<sequence length="68" mass="8061">KSDHSEAEDYEEEDHEDETEHHEDHYELINSLFNNYDQSSSPTHGTSEEFRFNTILISKKCIGRLYVL</sequence>
<feature type="compositionally biased region" description="Acidic residues" evidence="1">
    <location>
        <begin position="8"/>
        <end position="17"/>
    </location>
</feature>
<proteinExistence type="predicted"/>
<dbReference type="Proteomes" id="UP000499080">
    <property type="component" value="Unassembled WGS sequence"/>
</dbReference>
<evidence type="ECO:0000313" key="2">
    <source>
        <dbReference type="EMBL" id="GBO46582.1"/>
    </source>
</evidence>
<dbReference type="EMBL" id="BGPR01074369">
    <property type="protein sequence ID" value="GBO46582.1"/>
    <property type="molecule type" value="Genomic_DNA"/>
</dbReference>
<accession>A0A4Y2XEA6</accession>
<organism evidence="2 3">
    <name type="scientific">Araneus ventricosus</name>
    <name type="common">Orbweaver spider</name>
    <name type="synonym">Epeira ventricosa</name>
    <dbReference type="NCBI Taxonomy" id="182803"/>
    <lineage>
        <taxon>Eukaryota</taxon>
        <taxon>Metazoa</taxon>
        <taxon>Ecdysozoa</taxon>
        <taxon>Arthropoda</taxon>
        <taxon>Chelicerata</taxon>
        <taxon>Arachnida</taxon>
        <taxon>Araneae</taxon>
        <taxon>Araneomorphae</taxon>
        <taxon>Entelegynae</taxon>
        <taxon>Araneoidea</taxon>
        <taxon>Araneidae</taxon>
        <taxon>Araneus</taxon>
    </lineage>
</organism>
<reference evidence="2 3" key="1">
    <citation type="journal article" date="2019" name="Sci. Rep.">
        <title>Orb-weaving spider Araneus ventricosus genome elucidates the spidroin gene catalogue.</title>
        <authorList>
            <person name="Kono N."/>
            <person name="Nakamura H."/>
            <person name="Ohtoshi R."/>
            <person name="Moran D.A.P."/>
            <person name="Shinohara A."/>
            <person name="Yoshida Y."/>
            <person name="Fujiwara M."/>
            <person name="Mori M."/>
            <person name="Tomita M."/>
            <person name="Arakawa K."/>
        </authorList>
    </citation>
    <scope>NUCLEOTIDE SEQUENCE [LARGE SCALE GENOMIC DNA]</scope>
</reference>
<keyword evidence="3" id="KW-1185">Reference proteome</keyword>
<feature type="non-terminal residue" evidence="2">
    <location>
        <position position="1"/>
    </location>
</feature>
<evidence type="ECO:0000313" key="3">
    <source>
        <dbReference type="Proteomes" id="UP000499080"/>
    </source>
</evidence>
<dbReference type="AlphaFoldDB" id="A0A4Y2XEA6"/>
<protein>
    <submittedName>
        <fullName evidence="2">Uncharacterized protein</fullName>
    </submittedName>
</protein>
<gene>
    <name evidence="2" type="ORF">AVEN_207433_1</name>
</gene>
<name>A0A4Y2XEA6_ARAVE</name>
<comment type="caution">
    <text evidence="2">The sequence shown here is derived from an EMBL/GenBank/DDBJ whole genome shotgun (WGS) entry which is preliminary data.</text>
</comment>
<feature type="region of interest" description="Disordered" evidence="1">
    <location>
        <begin position="1"/>
        <end position="25"/>
    </location>
</feature>